<evidence type="ECO:0000256" key="2">
    <source>
        <dbReference type="ARBA" id="ARBA00022614"/>
    </source>
</evidence>
<dbReference type="InterPro" id="IPR001611">
    <property type="entry name" value="Leu-rich_rpt"/>
</dbReference>
<dbReference type="Proteomes" id="UP000467840">
    <property type="component" value="Chromosome 7"/>
</dbReference>
<sequence>MGSCNLGPSFPAWLRSQKEIVILDFSNASISGSIPNWFWDMSGTLSYLNVSLNHLKGHLPNPLNISPSVTSVDLSSNLFQVSIPLPLALPNVSIQVLDLSNNQFSGSIPNKIGKILPHLQFLSLSNNQLTGHVPASIGEISTLQILDLSGNSLIGSIPLNIGNCSNLTVLDLQNNNLSVANVYEEIPECKGKTDHKNEATGVDWASIVQLEIAKYMQNQNPVTNEASCVNFTGFAARRSWGGVYFALVDRIVDRLSNASALVDRIIHGLSSASSRIATQELSTVAELSFLFRFL</sequence>
<name>A0A6A6KY69_HEVBR</name>
<keyword evidence="9" id="KW-0325">Glycoprotein</keyword>
<keyword evidence="7" id="KW-0472">Membrane</keyword>
<dbReference type="SUPFAM" id="SSF52058">
    <property type="entry name" value="L domain-like"/>
    <property type="match status" value="1"/>
</dbReference>
<evidence type="ECO:0000256" key="6">
    <source>
        <dbReference type="ARBA" id="ARBA00022989"/>
    </source>
</evidence>
<evidence type="ECO:0000313" key="11">
    <source>
        <dbReference type="Proteomes" id="UP000467840"/>
    </source>
</evidence>
<keyword evidence="11" id="KW-1185">Reference proteome</keyword>
<keyword evidence="2" id="KW-0433">Leucine-rich repeat</keyword>
<dbReference type="PANTHER" id="PTHR48063:SF16">
    <property type="entry name" value="LRR RECEPTOR-LIKE SERINE_THREONINE-PROTEIN KINASE GSO1"/>
    <property type="match status" value="1"/>
</dbReference>
<evidence type="ECO:0000256" key="4">
    <source>
        <dbReference type="ARBA" id="ARBA00022729"/>
    </source>
</evidence>
<protein>
    <submittedName>
        <fullName evidence="10">Uncharacterized protein</fullName>
    </submittedName>
</protein>
<dbReference type="InterPro" id="IPR046956">
    <property type="entry name" value="RLP23-like"/>
</dbReference>
<dbReference type="InterPro" id="IPR032675">
    <property type="entry name" value="LRR_dom_sf"/>
</dbReference>
<dbReference type="EMBL" id="JAAGAX010000013">
    <property type="protein sequence ID" value="KAF2293517.1"/>
    <property type="molecule type" value="Genomic_DNA"/>
</dbReference>
<proteinExistence type="predicted"/>
<keyword evidence="5" id="KW-0677">Repeat</keyword>
<comment type="caution">
    <text evidence="10">The sequence shown here is derived from an EMBL/GenBank/DDBJ whole genome shotgun (WGS) entry which is preliminary data.</text>
</comment>
<dbReference type="Gene3D" id="3.80.10.10">
    <property type="entry name" value="Ribonuclease Inhibitor"/>
    <property type="match status" value="1"/>
</dbReference>
<evidence type="ECO:0000256" key="7">
    <source>
        <dbReference type="ARBA" id="ARBA00023136"/>
    </source>
</evidence>
<dbReference type="AlphaFoldDB" id="A0A6A6KY69"/>
<organism evidence="10 11">
    <name type="scientific">Hevea brasiliensis</name>
    <name type="common">Para rubber tree</name>
    <name type="synonym">Siphonia brasiliensis</name>
    <dbReference type="NCBI Taxonomy" id="3981"/>
    <lineage>
        <taxon>Eukaryota</taxon>
        <taxon>Viridiplantae</taxon>
        <taxon>Streptophyta</taxon>
        <taxon>Embryophyta</taxon>
        <taxon>Tracheophyta</taxon>
        <taxon>Spermatophyta</taxon>
        <taxon>Magnoliopsida</taxon>
        <taxon>eudicotyledons</taxon>
        <taxon>Gunneridae</taxon>
        <taxon>Pentapetalae</taxon>
        <taxon>rosids</taxon>
        <taxon>fabids</taxon>
        <taxon>Malpighiales</taxon>
        <taxon>Euphorbiaceae</taxon>
        <taxon>Crotonoideae</taxon>
        <taxon>Micrandreae</taxon>
        <taxon>Hevea</taxon>
    </lineage>
</organism>
<comment type="subcellular location">
    <subcellularLocation>
        <location evidence="1">Membrane</location>
        <topology evidence="1">Single-pass type I membrane protein</topology>
    </subcellularLocation>
</comment>
<evidence type="ECO:0000256" key="3">
    <source>
        <dbReference type="ARBA" id="ARBA00022692"/>
    </source>
</evidence>
<dbReference type="PANTHER" id="PTHR48063">
    <property type="entry name" value="LRR RECEPTOR-LIKE KINASE"/>
    <property type="match status" value="1"/>
</dbReference>
<evidence type="ECO:0000256" key="5">
    <source>
        <dbReference type="ARBA" id="ARBA00022737"/>
    </source>
</evidence>
<evidence type="ECO:0000256" key="1">
    <source>
        <dbReference type="ARBA" id="ARBA00004479"/>
    </source>
</evidence>
<dbReference type="FunFam" id="3.80.10.10:FF:000041">
    <property type="entry name" value="LRR receptor-like serine/threonine-protein kinase ERECTA"/>
    <property type="match status" value="1"/>
</dbReference>
<dbReference type="Pfam" id="PF00560">
    <property type="entry name" value="LRR_1"/>
    <property type="match status" value="2"/>
</dbReference>
<dbReference type="Pfam" id="PF13855">
    <property type="entry name" value="LRR_8"/>
    <property type="match status" value="1"/>
</dbReference>
<evidence type="ECO:0000256" key="8">
    <source>
        <dbReference type="ARBA" id="ARBA00023170"/>
    </source>
</evidence>
<keyword evidence="8" id="KW-0675">Receptor</keyword>
<evidence type="ECO:0000256" key="9">
    <source>
        <dbReference type="ARBA" id="ARBA00023180"/>
    </source>
</evidence>
<gene>
    <name evidence="10" type="ORF">GH714_002386</name>
</gene>
<evidence type="ECO:0000313" key="10">
    <source>
        <dbReference type="EMBL" id="KAF2293517.1"/>
    </source>
</evidence>
<reference evidence="10 11" key="1">
    <citation type="journal article" date="2020" name="Mol. Plant">
        <title>The Chromosome-Based Rubber Tree Genome Provides New Insights into Spurge Genome Evolution and Rubber Biosynthesis.</title>
        <authorList>
            <person name="Liu J."/>
            <person name="Shi C."/>
            <person name="Shi C.C."/>
            <person name="Li W."/>
            <person name="Zhang Q.J."/>
            <person name="Zhang Y."/>
            <person name="Li K."/>
            <person name="Lu H.F."/>
            <person name="Shi C."/>
            <person name="Zhu S.T."/>
            <person name="Xiao Z.Y."/>
            <person name="Nan H."/>
            <person name="Yue Y."/>
            <person name="Zhu X.G."/>
            <person name="Wu Y."/>
            <person name="Hong X.N."/>
            <person name="Fan G.Y."/>
            <person name="Tong Y."/>
            <person name="Zhang D."/>
            <person name="Mao C.L."/>
            <person name="Liu Y.L."/>
            <person name="Hao S.J."/>
            <person name="Liu W.Q."/>
            <person name="Lv M.Q."/>
            <person name="Zhang H.B."/>
            <person name="Liu Y."/>
            <person name="Hu-Tang G.R."/>
            <person name="Wang J.P."/>
            <person name="Wang J.H."/>
            <person name="Sun Y.H."/>
            <person name="Ni S.B."/>
            <person name="Chen W.B."/>
            <person name="Zhang X.C."/>
            <person name="Jiao Y.N."/>
            <person name="Eichler E.E."/>
            <person name="Li G.H."/>
            <person name="Liu X."/>
            <person name="Gao L.Z."/>
        </authorList>
    </citation>
    <scope>NUCLEOTIDE SEQUENCE [LARGE SCALE GENOMIC DNA]</scope>
    <source>
        <strain evidence="11">cv. GT1</strain>
        <tissue evidence="10">Leaf</tissue>
    </source>
</reference>
<dbReference type="GO" id="GO:0016020">
    <property type="term" value="C:membrane"/>
    <property type="evidence" value="ECO:0007669"/>
    <property type="project" value="UniProtKB-SubCell"/>
</dbReference>
<dbReference type="PRINTS" id="PR00019">
    <property type="entry name" value="LEURICHRPT"/>
</dbReference>
<keyword evidence="3" id="KW-0812">Transmembrane</keyword>
<keyword evidence="6" id="KW-1133">Transmembrane helix</keyword>
<keyword evidence="4" id="KW-0732">Signal</keyword>
<accession>A0A6A6KY69</accession>